<name>A0ACB8TUJ8_9APHY</name>
<comment type="caution">
    <text evidence="1">The sequence shown here is derived from an EMBL/GenBank/DDBJ whole genome shotgun (WGS) entry which is preliminary data.</text>
</comment>
<accession>A0ACB8TUJ8</accession>
<keyword evidence="2" id="KW-1185">Reference proteome</keyword>
<evidence type="ECO:0000313" key="2">
    <source>
        <dbReference type="Proteomes" id="UP001055072"/>
    </source>
</evidence>
<sequence length="1437" mass="161974">MQEDQDTCRICSGPAEPDQPLFYPCKCSGTIRYIHQECLTTWLAHSKKKTCDVCKHPYSFQKVYAQDMPPRLPLFLLVKRFAQQSFVAILFGIRIVIVGLIWCAVLPWATIWTWRMYFAMGDSTAWWISNRERPRVDTPADTLTTYEQQNDTSPDATPFETFLTHPSIRTISADIVAGQIIATIIVVAFVAIFLLREWITQNARPGVFDEADAPPEAAIQVVAEPVIPLAPAPAPLPPPAQDTQQRLPIHEFPQPQLPVVPADAMRDAFPNPNEFRFARRAWPRADSDTEEEKNVDLDYEDKGKRPLRPSTSNSDIGTSSGVKRRHSWSYEWTPDSNRATPPVLNSEQNELTVNLEEHTSVTDVKTETVPVDWKMDFSSWNPLSGSSQAQNTADIKKEEEVPLPPTPGKPHGRPPLFSTALFAPAESGSQPQIFPQTSHGNTPLASPSLATYRAPEEFEAGPSNIGYFPDDRAEVLFKDEDAQTNELDEEEWETYFREPSSEERAQIIREEEALAPQDIEQGEEEEDRALDADPDAEMPALQHWTDDEDFEEDEDEDGADVVVELEAPAPEPLVEDEELGQVQEDAVAAANGGDVDDVDLNMEFEGGMEDDMEDILAAIGLRGPIYGVLQNAALMIFVLDTTIGIGVWLPFTIGKSLALLSLEPRRLLHLIDFPIRAIRIITDPVVDTFMLFLSQAIYPPFKHVALLLLRPVSRFIVRVIGEKLTQDIVSNAISLYEHALGQFTSSAIEVAPSATFLEKLAAYDSPVMQYAEPYFAPLGENLRTLWQEVQEHWIKLALGNGTSEKIFAISLGYVVDALLLAIYLNVLTIGSMKSAGRAVRSAIRQQLLVVKVAAFILVELVVFPLGCGIMLDVCTVSLFPQGSFNTRSDFLLYAPLTSAFYHWVIGTMFMYQFAVLLASFRTCLRSGALWFIKDPQDQNFHPIREILERPTLVHIKKLILSGIMYATVVACSVATISGVLRIFSRTIMPFRLKVREPLSVVPVDLLFLHLVLPYTLQYFKPRKFLRQIGLRIWKFLARRLRLSSYLFGGRHIEEEITFKRRWYAPWGKVVGVEVDGKFRRVPNSDNVALVKNEPATAEVDGSGQPVDERAAQLMQLQNAEAEKARRNIKDDYVVVYLPPYFRYRIMAFTVALWTTCSAALASFVGLPVLLGRYFFKLFVPYQVHDGYSFLAGFYLLWACWLVSNALDKMDKHRQRRGGDQPRADFALYLAKRTLLWSAQATYMAFCLGVLVPTLIALVIELYIILPSRHAFHPDVRPRIKVVDMWALGLLYTKVGLRLQRIRPVGQIARGIDNIRRNGWTHLDPIAATKDVIGPLVVGLLGMVVLPPAILWGIFRAFRLDVDEHILFLHVYPSIFTLAAVIQGAIALQNMLSTWSQTVRDKEFLVDMRLQNFDPETDLKIEEQVETSTEALVENEEI</sequence>
<dbReference type="EMBL" id="MU274928">
    <property type="protein sequence ID" value="KAI0085732.1"/>
    <property type="molecule type" value="Genomic_DNA"/>
</dbReference>
<organism evidence="1 2">
    <name type="scientific">Irpex rosettiformis</name>
    <dbReference type="NCBI Taxonomy" id="378272"/>
    <lineage>
        <taxon>Eukaryota</taxon>
        <taxon>Fungi</taxon>
        <taxon>Dikarya</taxon>
        <taxon>Basidiomycota</taxon>
        <taxon>Agaricomycotina</taxon>
        <taxon>Agaricomycetes</taxon>
        <taxon>Polyporales</taxon>
        <taxon>Irpicaceae</taxon>
        <taxon>Irpex</taxon>
    </lineage>
</organism>
<proteinExistence type="predicted"/>
<evidence type="ECO:0000313" key="1">
    <source>
        <dbReference type="EMBL" id="KAI0085732.1"/>
    </source>
</evidence>
<protein>
    <submittedName>
        <fullName evidence="1">Uncharacterized protein</fullName>
    </submittedName>
</protein>
<dbReference type="Proteomes" id="UP001055072">
    <property type="component" value="Unassembled WGS sequence"/>
</dbReference>
<gene>
    <name evidence="1" type="ORF">BDY19DRAFT_964078</name>
</gene>
<reference evidence="1" key="1">
    <citation type="journal article" date="2021" name="Environ. Microbiol.">
        <title>Gene family expansions and transcriptome signatures uncover fungal adaptations to wood decay.</title>
        <authorList>
            <person name="Hage H."/>
            <person name="Miyauchi S."/>
            <person name="Viragh M."/>
            <person name="Drula E."/>
            <person name="Min B."/>
            <person name="Chaduli D."/>
            <person name="Navarro D."/>
            <person name="Favel A."/>
            <person name="Norest M."/>
            <person name="Lesage-Meessen L."/>
            <person name="Balint B."/>
            <person name="Merenyi Z."/>
            <person name="de Eugenio L."/>
            <person name="Morin E."/>
            <person name="Martinez A.T."/>
            <person name="Baldrian P."/>
            <person name="Stursova M."/>
            <person name="Martinez M.J."/>
            <person name="Novotny C."/>
            <person name="Magnuson J.K."/>
            <person name="Spatafora J.W."/>
            <person name="Maurice S."/>
            <person name="Pangilinan J."/>
            <person name="Andreopoulos W."/>
            <person name="LaButti K."/>
            <person name="Hundley H."/>
            <person name="Na H."/>
            <person name="Kuo A."/>
            <person name="Barry K."/>
            <person name="Lipzen A."/>
            <person name="Henrissat B."/>
            <person name="Riley R."/>
            <person name="Ahrendt S."/>
            <person name="Nagy L.G."/>
            <person name="Grigoriev I.V."/>
            <person name="Martin F."/>
            <person name="Rosso M.N."/>
        </authorList>
    </citation>
    <scope>NUCLEOTIDE SEQUENCE</scope>
    <source>
        <strain evidence="1">CBS 384.51</strain>
    </source>
</reference>